<dbReference type="InterPro" id="IPR037171">
    <property type="entry name" value="NagB/RpiA_transferase-like"/>
</dbReference>
<reference evidence="7" key="4">
    <citation type="submission" date="2000-11" db="EMBL/GenBank/DDBJ databases">
        <title>Arabidopsis thaliana chromosome 1 BAC F27K7 genomic sequence.</title>
        <authorList>
            <person name="Lin X."/>
            <person name="Kaul S."/>
            <person name="Town C.D."/>
            <person name="Benito M."/>
            <person name="Creasy T.H."/>
            <person name="Haas B.J."/>
            <person name="Wu D."/>
            <person name="Maiti R."/>
            <person name="Ronning C.M."/>
            <person name="Koo H."/>
            <person name="Fujii C.Y."/>
            <person name="Utterback T.R."/>
            <person name="Barnstead M.E."/>
            <person name="Bowman C.L."/>
            <person name="White O."/>
            <person name="Nierman W.C."/>
            <person name="Fraser C.M."/>
        </authorList>
    </citation>
    <scope>NUCLEOTIDE SEQUENCE</scope>
</reference>
<proteinExistence type="inferred from homology"/>
<dbReference type="PANTHER" id="PTHR10233:SF21">
    <property type="entry name" value="NAGB_RPIA_COA TRANSFERASE-LIKE SUPERFAMILY PROTEIN"/>
    <property type="match status" value="1"/>
</dbReference>
<evidence type="ECO:0000313" key="7">
    <source>
        <dbReference type="EMBL" id="AAG29736.1"/>
    </source>
</evidence>
<feature type="compositionally biased region" description="Polar residues" evidence="5">
    <location>
        <begin position="28"/>
        <end position="45"/>
    </location>
</feature>
<dbReference type="PANTHER" id="PTHR10233">
    <property type="entry name" value="TRANSLATION INITIATION FACTOR EIF-2B"/>
    <property type="match status" value="1"/>
</dbReference>
<organism evidence="6">
    <name type="scientific">Arabidopsis thaliana</name>
    <name type="common">Mouse-ear cress</name>
    <dbReference type="NCBI Taxonomy" id="3702"/>
    <lineage>
        <taxon>Eukaryota</taxon>
        <taxon>Viridiplantae</taxon>
        <taxon>Streptophyta</taxon>
        <taxon>Embryophyta</taxon>
        <taxon>Tracheophyta</taxon>
        <taxon>Spermatophyta</taxon>
        <taxon>Magnoliopsida</taxon>
        <taxon>eudicotyledons</taxon>
        <taxon>Gunneridae</taxon>
        <taxon>Pentapetalae</taxon>
        <taxon>rosids</taxon>
        <taxon>malvids</taxon>
        <taxon>Brassicales</taxon>
        <taxon>Brassicaceae</taxon>
        <taxon>Camelineae</taxon>
        <taxon>Arabidopsis</taxon>
    </lineage>
</organism>
<dbReference type="InterPro" id="IPR042529">
    <property type="entry name" value="IF_2B-like_C"/>
</dbReference>
<dbReference type="InterPro" id="IPR000649">
    <property type="entry name" value="IF-2B-related"/>
</dbReference>
<dbReference type="EMBL" id="AC084414">
    <property type="protein sequence ID" value="AAG29736.1"/>
    <property type="molecule type" value="Genomic_DNA"/>
</dbReference>
<sequence>MDTRRGALAVPKVRRVGFFTSIEPPPESSLQRPNRSQSGPVDATTSSSPLSDSPSGNLISPVLIPPSRHHSDNLTSRVAAAAAAPVPVPGPAAFRRYLTPERTLLHVGSYNPPDSLLGTSSPSSNGGLSEDSASLFGFQRSDSTKLSASLPNGGFDLTLAVRAPQESETKIATTSASQGKKKIAEVSETFVVNCDPQVTSDEAACSAVGTGVLGRPYSGIWRMFKVEFGLEVCCCGPVVCVKCIRLRRWYNILPNQARQGSCISIMGRINPAGKSESATTKPQKEKEPKALKDKTTKAERRAIQEAQRAAKAAAKGEGSRRADESGRANPGKAAIKPQPKKERLPVTSSVSEKTAVAVEKEKRMDVPQTQMQYDDKSRVDKAKRRAVVEQTESKNKVELFLHLPQYERSNQLPNLSSNFFTLDSIHHAVYKVGLQHLAGDISGDNARCIAMLQAFQEAIEDYSTPPMKDLTMDLTAKINGYVSFLIECRPLSMSMGNAIRFLKNQIRKLPVNLSESEAKSSLCSDIGRFIDEKTIIADKAIVQHAVTKIRDGEVLLTYGFSCVVEMILLYAHEIGKKFRVVIVDSRPNLEGQKLLRRLVTRGLDCTYTHINAISYIMREATRVFLGASSIYSNGTLYARVGTSCIAMVANAFSVPVIVCCEAYKFHERVLLDSICSNELGDPDAVANIPSFRTNAKHSKTMDNNKNLQFLNLMYDSTPSEYISMIVSDYGMSNFHLVSDTFVICVCVNRFLRRVYQ</sequence>
<evidence type="ECO:0000256" key="5">
    <source>
        <dbReference type="SAM" id="MobiDB-lite"/>
    </source>
</evidence>
<feature type="region of interest" description="Disordered" evidence="5">
    <location>
        <begin position="18"/>
        <end position="76"/>
    </location>
</feature>
<evidence type="ECO:0000256" key="4">
    <source>
        <dbReference type="RuleBase" id="RU003814"/>
    </source>
</evidence>
<evidence type="ECO:0000313" key="6">
    <source>
        <dbReference type="EMBL" id="AAF69705.1"/>
    </source>
</evidence>
<feature type="compositionally biased region" description="Low complexity" evidence="5">
    <location>
        <begin position="304"/>
        <end position="316"/>
    </location>
</feature>
<comment type="similarity">
    <text evidence="1 4">Belongs to the eIF-2B alpha/beta/delta subunits family.</text>
</comment>
<name>Q9M999_ARATH</name>
<reference key="1">
    <citation type="journal article" date="2000" name="Nature">
        <title>Sequence and analysis of chromosome 1 of the plant Arabidopsis thaliana.</title>
        <authorList>
            <person name="Theologis A."/>
            <person name="Ecker J.R."/>
            <person name="Palm C.J."/>
            <person name="Federspiel N.A."/>
            <person name="Kaul S."/>
            <person name="White O."/>
            <person name="Alonso J."/>
            <person name="Altafi H."/>
            <person name="Araujo R."/>
            <person name="Bowman C.L."/>
            <person name="Brooks S.Y."/>
            <person name="Buehler E."/>
            <person name="Chan A."/>
            <person name="Chao Q."/>
            <person name="Chen H."/>
            <person name="Cheuk R.F."/>
            <person name="Chin C.W."/>
            <person name="Chung M.K."/>
            <person name="Conn L."/>
            <person name="Conway A.B."/>
            <person name="Conway A.R."/>
            <person name="Creasy T.H."/>
            <person name="Dewar K."/>
            <person name="Dunn P."/>
            <person name="Etgu P."/>
            <person name="Feldblyum T.V."/>
            <person name="Feng J."/>
            <person name="Fong B."/>
            <person name="Fujii C.Y."/>
            <person name="Gill J.E."/>
            <person name="Goldsmith A.D."/>
            <person name="Haas B."/>
            <person name="Hansen N.F."/>
            <person name="Hughes B."/>
            <person name="Huizar L."/>
            <person name="Hunter J.L."/>
            <person name="Jenkins J."/>
            <person name="Johnson-Hopson C."/>
            <person name="Khan S."/>
            <person name="Khaykin E."/>
            <person name="Kim C.J."/>
            <person name="Koo H.L."/>
            <person name="Kremenetskaia I."/>
            <person name="Kurtz D.B."/>
            <person name="Kwan A."/>
            <person name="Lam B."/>
            <person name="Langin-Hooper S."/>
            <person name="Lee A."/>
            <person name="Lee J.M."/>
            <person name="Lenz C.A."/>
            <person name="Li J.H."/>
            <person name="Li Y."/>
            <person name="Lin X."/>
            <person name="Liu S.X."/>
            <person name="Liu Z.A."/>
            <person name="Luros J.S."/>
            <person name="Maiti R."/>
            <person name="Marziali A."/>
            <person name="Militscher J."/>
            <person name="Miranda M."/>
            <person name="Nguyen M."/>
            <person name="Nierman W.C."/>
            <person name="Osborne B.I."/>
            <person name="Pai G."/>
            <person name="Peterson J."/>
            <person name="Pham P.K."/>
            <person name="Rizzo M."/>
            <person name="Rooney T."/>
            <person name="Rowley D."/>
            <person name="Sakano H."/>
            <person name="Salzberg S.L."/>
            <person name="Schwartz J.R."/>
            <person name="Shinn P."/>
            <person name="Southwick A.M."/>
            <person name="Sun H."/>
            <person name="Tallon L.J."/>
            <person name="Tambunga G."/>
            <person name="Toriumi M.J."/>
            <person name="Town C.D."/>
            <person name="Utterback T."/>
            <person name="Van Aken S."/>
            <person name="Vaysberg M."/>
            <person name="Vysotskaia V.S."/>
            <person name="Walker M."/>
            <person name="Wu D."/>
            <person name="Yu G."/>
            <person name="Fraser C.M."/>
            <person name="Venter J.C."/>
            <person name="Davis R.W."/>
        </authorList>
    </citation>
    <scope>NUCLEOTIDE SEQUENCE [LARGE SCALE GENOMIC DNA]</scope>
    <source>
        <strain>cv. Columbia</strain>
    </source>
</reference>
<gene>
    <name evidence="7" type="primary">F27K7.2</name>
</gene>
<evidence type="ECO:0000256" key="1">
    <source>
        <dbReference type="ARBA" id="ARBA00007251"/>
    </source>
</evidence>
<dbReference type="SUPFAM" id="SSF100950">
    <property type="entry name" value="NagB/RpiA/CoA transferase-like"/>
    <property type="match status" value="1"/>
</dbReference>
<accession>Q9M999</accession>
<reference evidence="6" key="2">
    <citation type="submission" date="2000-02" db="EMBL/GenBank/DDBJ databases">
        <title>Genomic sequence for Arabidopsis thaliana BAC F27J15 from chromosome I.</title>
        <authorList>
            <person name="Shinn P."/>
            <person name="Brooks S."/>
            <person name="Buehler E."/>
            <person name="Chao Q."/>
            <person name="Johnson-Hopson C."/>
            <person name="Khan S."/>
            <person name="Kim C."/>
            <person name="Altafi H."/>
            <person name="Bei Q."/>
            <person name="Chin C."/>
            <person name="Chiou J."/>
            <person name="Choi E."/>
            <person name="Conn L."/>
            <person name="Conway A."/>
            <person name="Gonzales A."/>
            <person name="Hansen N."/>
            <person name="Howing B."/>
            <person name="Koo T."/>
            <person name="Lam B."/>
            <person name="Lee J."/>
            <person name="Lenz C."/>
            <person name="Li J."/>
            <person name="Liu A."/>
            <person name="Liu K."/>
            <person name="Liu S."/>
            <person name="Mukharsky N."/>
            <person name="Nguyen M."/>
            <person name="Palm C."/>
            <person name="Pham P."/>
            <person name="Sakano H."/>
            <person name="Schwartz J."/>
            <person name="Southwick A."/>
            <person name="Thaveri A."/>
            <person name="Toriumi M."/>
            <person name="Vaysberg M."/>
            <person name="Yu G."/>
            <person name="Federspiel N.A."/>
            <person name="Theologis A."/>
            <person name="Ecker J.R."/>
        </authorList>
    </citation>
    <scope>NUCLEOTIDE SEQUENCE</scope>
</reference>
<dbReference type="PIR" id="D96527">
    <property type="entry name" value="D96527"/>
</dbReference>
<feature type="compositionally biased region" description="Low complexity" evidence="5">
    <location>
        <begin position="46"/>
        <end position="55"/>
    </location>
</feature>
<evidence type="ECO:0000256" key="2">
    <source>
        <dbReference type="ARBA" id="ARBA00044147"/>
    </source>
</evidence>
<reference evidence="6" key="3">
    <citation type="submission" date="2000-10" db="EMBL/GenBank/DDBJ databases">
        <authorList>
            <person name="Chao Q."/>
            <person name="Brooks S."/>
            <person name="Buehler E."/>
            <person name="Johnson-Hopson C."/>
            <person name="Khan S."/>
            <person name="Kim C."/>
            <person name="Shinn P."/>
            <person name="Altafi H."/>
            <person name="Bei B."/>
            <person name="Chin C."/>
            <person name="Chiou J."/>
            <person name="Choi E."/>
            <person name="Conn L."/>
            <person name="Conway A."/>
            <person name="Gonzalez A."/>
            <person name="Hansen N."/>
            <person name="Howing B."/>
            <person name="Koo T."/>
            <person name="Lam B."/>
            <person name="Lee J."/>
            <person name="Lenz C."/>
            <person name="Li J."/>
            <person name="Liu A."/>
            <person name="Liu J."/>
            <person name="Liu S."/>
            <person name="Mukharsky N."/>
            <person name="Nguyen M."/>
            <person name="Palm C."/>
            <person name="Pham P."/>
            <person name="Sakano H."/>
            <person name="Schwartz J."/>
            <person name="Southwick A."/>
            <person name="Thaveri A."/>
            <person name="Toriumi M."/>
            <person name="Vaysberg M."/>
            <person name="Yu G."/>
            <person name="Davis R."/>
            <person name="Federspiel N."/>
            <person name="Theologis A."/>
            <person name="Ecker J."/>
        </authorList>
    </citation>
    <scope>NUCLEOTIDE SEQUENCE</scope>
</reference>
<dbReference type="ExpressionAtlas" id="Q9M999">
    <property type="expression patterns" value="baseline and differential"/>
</dbReference>
<protein>
    <recommendedName>
        <fullName evidence="2">Translation initiation factor eIF2B subunit delta</fullName>
    </recommendedName>
    <alternativeName>
        <fullName evidence="3">eIF2B GDP-GTP exchange factor subunit delta</fullName>
    </alternativeName>
</protein>
<dbReference type="TAIR" id="AT1G48970"/>
<dbReference type="Gene3D" id="3.40.50.10470">
    <property type="entry name" value="Translation initiation factor eif-2b, domain 2"/>
    <property type="match status" value="1"/>
</dbReference>
<feature type="compositionally biased region" description="Basic and acidic residues" evidence="5">
    <location>
        <begin position="317"/>
        <end position="326"/>
    </location>
</feature>
<dbReference type="AlphaFoldDB" id="Q9M999"/>
<feature type="region of interest" description="Disordered" evidence="5">
    <location>
        <begin position="272"/>
        <end position="378"/>
    </location>
</feature>
<feature type="compositionally biased region" description="Basic and acidic residues" evidence="5">
    <location>
        <begin position="282"/>
        <end position="303"/>
    </location>
</feature>
<dbReference type="EMBL" id="AC016041">
    <property type="protein sequence ID" value="AAF69705.1"/>
    <property type="molecule type" value="Genomic_DNA"/>
</dbReference>
<evidence type="ECO:0000256" key="3">
    <source>
        <dbReference type="ARBA" id="ARBA00044356"/>
    </source>
</evidence>
<dbReference type="Pfam" id="PF01008">
    <property type="entry name" value="IF-2B"/>
    <property type="match status" value="1"/>
</dbReference>